<reference evidence="3 5" key="1">
    <citation type="journal article" date="2020" name="Stud. Mycol.">
        <title>101 Dothideomycetes genomes: a test case for predicting lifestyles and emergence of pathogens.</title>
        <authorList>
            <person name="Haridas S."/>
            <person name="Albert R."/>
            <person name="Binder M."/>
            <person name="Bloem J."/>
            <person name="Labutti K."/>
            <person name="Salamov A."/>
            <person name="Andreopoulos B."/>
            <person name="Baker S."/>
            <person name="Barry K."/>
            <person name="Bills G."/>
            <person name="Bluhm B."/>
            <person name="Cannon C."/>
            <person name="Castanera R."/>
            <person name="Culley D."/>
            <person name="Daum C."/>
            <person name="Ezra D."/>
            <person name="Gonzalez J."/>
            <person name="Henrissat B."/>
            <person name="Kuo A."/>
            <person name="Liang C."/>
            <person name="Lipzen A."/>
            <person name="Lutzoni F."/>
            <person name="Magnuson J."/>
            <person name="Mondo S."/>
            <person name="Nolan M."/>
            <person name="Ohm R."/>
            <person name="Pangilinan J."/>
            <person name="Park H.-J."/>
            <person name="Ramirez L."/>
            <person name="Alfaro M."/>
            <person name="Sun H."/>
            <person name="Tritt A."/>
            <person name="Yoshinaga Y."/>
            <person name="Zwiers L.-H."/>
            <person name="Turgeon B."/>
            <person name="Goodwin S."/>
            <person name="Spatafora J."/>
            <person name="Crous P."/>
            <person name="Grigoriev I."/>
        </authorList>
    </citation>
    <scope>NUCLEOTIDE SEQUENCE</scope>
    <source>
        <strain evidence="3 5">CBS 304.34</strain>
    </source>
</reference>
<name>A0A6A6YFY7_9PEZI</name>
<evidence type="ECO:0000313" key="3">
    <source>
        <dbReference type="EMBL" id="KAF2806934.1"/>
    </source>
</evidence>
<evidence type="ECO:0000313" key="4">
    <source>
        <dbReference type="Proteomes" id="UP000504636"/>
    </source>
</evidence>
<dbReference type="AlphaFoldDB" id="A0A6A6YFY7"/>
<dbReference type="InterPro" id="IPR045518">
    <property type="entry name" value="2EXR"/>
</dbReference>
<dbReference type="GeneID" id="54469198"/>
<dbReference type="Pfam" id="PF20150">
    <property type="entry name" value="2EXR"/>
    <property type="match status" value="1"/>
</dbReference>
<proteinExistence type="predicted"/>
<dbReference type="PANTHER" id="PTHR42085">
    <property type="entry name" value="F-BOX DOMAIN-CONTAINING PROTEIN"/>
    <property type="match status" value="1"/>
</dbReference>
<feature type="domain" description="2EXR" evidence="2">
    <location>
        <begin position="42"/>
        <end position="115"/>
    </location>
</feature>
<gene>
    <name evidence="3 5" type="ORF">BDZ99DRAFT_573626</name>
</gene>
<keyword evidence="4" id="KW-1185">Reference proteome</keyword>
<evidence type="ECO:0000313" key="5">
    <source>
        <dbReference type="RefSeq" id="XP_033573898.1"/>
    </source>
</evidence>
<accession>A0A6A6YFY7</accession>
<reference evidence="5" key="3">
    <citation type="submission" date="2025-04" db="UniProtKB">
        <authorList>
            <consortium name="RefSeq"/>
        </authorList>
    </citation>
    <scope>IDENTIFICATION</scope>
    <source>
        <strain evidence="5">CBS 304.34</strain>
    </source>
</reference>
<dbReference type="InterPro" id="IPR038883">
    <property type="entry name" value="AN11006-like"/>
</dbReference>
<evidence type="ECO:0000259" key="2">
    <source>
        <dbReference type="Pfam" id="PF20150"/>
    </source>
</evidence>
<dbReference type="PANTHER" id="PTHR42085:SF1">
    <property type="entry name" value="F-BOX DOMAIN-CONTAINING PROTEIN"/>
    <property type="match status" value="1"/>
</dbReference>
<protein>
    <recommendedName>
        <fullName evidence="2">2EXR domain-containing protein</fullName>
    </recommendedName>
</protein>
<feature type="compositionally biased region" description="Polar residues" evidence="1">
    <location>
        <begin position="12"/>
        <end position="30"/>
    </location>
</feature>
<dbReference type="EMBL" id="MU003706">
    <property type="protein sequence ID" value="KAF2806934.1"/>
    <property type="molecule type" value="Genomic_DNA"/>
</dbReference>
<dbReference type="Proteomes" id="UP000504636">
    <property type="component" value="Unplaced"/>
</dbReference>
<organism evidence="3">
    <name type="scientific">Mytilinidion resinicola</name>
    <dbReference type="NCBI Taxonomy" id="574789"/>
    <lineage>
        <taxon>Eukaryota</taxon>
        <taxon>Fungi</taxon>
        <taxon>Dikarya</taxon>
        <taxon>Ascomycota</taxon>
        <taxon>Pezizomycotina</taxon>
        <taxon>Dothideomycetes</taxon>
        <taxon>Pleosporomycetidae</taxon>
        <taxon>Mytilinidiales</taxon>
        <taxon>Mytilinidiaceae</taxon>
        <taxon>Mytilinidion</taxon>
    </lineage>
</organism>
<reference evidence="5" key="2">
    <citation type="submission" date="2020-04" db="EMBL/GenBank/DDBJ databases">
        <authorList>
            <consortium name="NCBI Genome Project"/>
        </authorList>
    </citation>
    <scope>NUCLEOTIDE SEQUENCE</scope>
    <source>
        <strain evidence="5">CBS 304.34</strain>
    </source>
</reference>
<evidence type="ECO:0000256" key="1">
    <source>
        <dbReference type="SAM" id="MobiDB-lite"/>
    </source>
</evidence>
<sequence length="280" mass="31594">MLSQVILHGRGSLNTEKSSSTTQAMSSEAPASNAKHTAASFPFLELPVELRLHIYRYLAPNNPVEPWTIYNPKPLRNDGEKCHPVILRTCRTIYNEALGEWYGGVEYQMFACNESIGLHPRTVIRTAAIHAGLASPHPGLWAIKALRLHIVLPTQPVLKALEGIDPIDCALVDEVLPTLVKWLSHPESRLRELHIRVELPPRLLHNLRLRPHDISKIYAWLLKPLHAMRGLENVSLAFVFWGMGRGVPYSSAAARYRVTEFRRLGDEYKQSLVADICKEP</sequence>
<feature type="region of interest" description="Disordered" evidence="1">
    <location>
        <begin position="12"/>
        <end position="33"/>
    </location>
</feature>
<dbReference type="RefSeq" id="XP_033573898.1">
    <property type="nucleotide sequence ID" value="XM_033728305.1"/>
</dbReference>
<dbReference type="OrthoDB" id="62952at2759"/>